<keyword evidence="2" id="KW-1185">Reference proteome</keyword>
<dbReference type="InterPro" id="IPR049749">
    <property type="entry name" value="SCO2521-like"/>
</dbReference>
<proteinExistence type="predicted"/>
<dbReference type="RefSeq" id="WP_025351537.1">
    <property type="nucleotide sequence ID" value="NZ_CP006850.1"/>
</dbReference>
<organism evidence="1 2">
    <name type="scientific">Nocardia nova SH22a</name>
    <dbReference type="NCBI Taxonomy" id="1415166"/>
    <lineage>
        <taxon>Bacteria</taxon>
        <taxon>Bacillati</taxon>
        <taxon>Actinomycetota</taxon>
        <taxon>Actinomycetes</taxon>
        <taxon>Mycobacteriales</taxon>
        <taxon>Nocardiaceae</taxon>
        <taxon>Nocardia</taxon>
    </lineage>
</organism>
<accession>W5TLY9</accession>
<dbReference type="NCBIfam" id="NF040565">
    <property type="entry name" value="SCO2521_fam"/>
    <property type="match status" value="1"/>
</dbReference>
<dbReference type="HOGENOM" id="CLU_896632_0_0_11"/>
<dbReference type="EMBL" id="CP006850">
    <property type="protein sequence ID" value="AHH20159.1"/>
    <property type="molecule type" value="Genomic_DNA"/>
</dbReference>
<sequence>MAASTPLAVLGEIRTCLLPSAVALGRAEAGELLALMPGRAVRWRERPGTLAVSPTTAVGVDCGLRLGATTDTAHIVGTVATNVVLAGGRVLQSSAHTRVVRARERRRQTWSHYVSRVGVTEVINRIPERAAAGPALVDGYLADRPPPDDVPVLDLASIGERLLGRIRSAPTLDQEPPVRTSGTRLRWTALVGGSAGPRITLVLDDEHTRSVRLIVRTEEDLAAAQRFCEDLAAHDWLLTVTAAALDQADRFGSLSRERLDILSPVLEYFTGLWMPGAHTPAALRALWRDLQTDPGLSRQWNTLVDRLRDSIAVATLNALRNKGFDTEW</sequence>
<dbReference type="KEGG" id="nno:NONO_c53790"/>
<dbReference type="AlphaFoldDB" id="W5TLY9"/>
<dbReference type="STRING" id="1415166.NONO_c53790"/>
<dbReference type="PATRIC" id="fig|1415166.3.peg.5548"/>
<reference evidence="1 2" key="1">
    <citation type="journal article" date="2014" name="Appl. Environ. Microbiol.">
        <title>Insights into the Microbial Degradation of Rubber and Gutta-Percha by Analysis of the Complete Genome of Nocardia nova SH22a.</title>
        <authorList>
            <person name="Luo Q."/>
            <person name="Hiessl S."/>
            <person name="Poehlein A."/>
            <person name="Daniel R."/>
            <person name="Steinbuchel A."/>
        </authorList>
    </citation>
    <scope>NUCLEOTIDE SEQUENCE [LARGE SCALE GENOMIC DNA]</scope>
    <source>
        <strain evidence="1">SH22a</strain>
    </source>
</reference>
<evidence type="ECO:0000313" key="1">
    <source>
        <dbReference type="EMBL" id="AHH20159.1"/>
    </source>
</evidence>
<evidence type="ECO:0000313" key="2">
    <source>
        <dbReference type="Proteomes" id="UP000019150"/>
    </source>
</evidence>
<gene>
    <name evidence="1" type="ORF">NONO_c53790</name>
</gene>
<dbReference type="OrthoDB" id="3210171at2"/>
<dbReference type="eggNOG" id="ENOG5030GV3">
    <property type="taxonomic scope" value="Bacteria"/>
</dbReference>
<dbReference type="Proteomes" id="UP000019150">
    <property type="component" value="Chromosome"/>
</dbReference>
<name>W5TLY9_9NOCA</name>
<protein>
    <submittedName>
        <fullName evidence="1">Uncharacterized protein</fullName>
    </submittedName>
</protein>